<dbReference type="OrthoDB" id="9786424at2"/>
<dbReference type="InterPro" id="IPR042252">
    <property type="entry name" value="MtfA_N"/>
</dbReference>
<dbReference type="PANTHER" id="PTHR30164:SF2">
    <property type="entry name" value="PROTEIN MTFA"/>
    <property type="match status" value="1"/>
</dbReference>
<dbReference type="SUPFAM" id="SSF55486">
    <property type="entry name" value="Metalloproteases ('zincins'), catalytic domain"/>
    <property type="match status" value="1"/>
</dbReference>
<dbReference type="Pfam" id="PF06167">
    <property type="entry name" value="Peptidase_M90"/>
    <property type="match status" value="1"/>
</dbReference>
<protein>
    <submittedName>
        <fullName evidence="1">Zinc-dependent peptidase</fullName>
    </submittedName>
</protein>
<dbReference type="EMBL" id="SACT01000001">
    <property type="protein sequence ID" value="RVT54472.1"/>
    <property type="molecule type" value="Genomic_DNA"/>
</dbReference>
<name>A0A3S2X4G5_9BURK</name>
<keyword evidence="2" id="KW-1185">Reference proteome</keyword>
<reference evidence="1 2" key="1">
    <citation type="submission" date="2019-01" db="EMBL/GenBank/DDBJ databases">
        <authorList>
            <person name="Chen W.-M."/>
        </authorList>
    </citation>
    <scope>NUCLEOTIDE SEQUENCE [LARGE SCALE GENOMIC DNA]</scope>
    <source>
        <strain evidence="1 2">ICH-3</strain>
    </source>
</reference>
<dbReference type="InterPro" id="IPR010384">
    <property type="entry name" value="MtfA_fam"/>
</dbReference>
<dbReference type="Proteomes" id="UP000288178">
    <property type="component" value="Unassembled WGS sequence"/>
</dbReference>
<proteinExistence type="predicted"/>
<dbReference type="AlphaFoldDB" id="A0A3S2X4G5"/>
<dbReference type="Gene3D" id="1.10.472.150">
    <property type="entry name" value="Glucose-regulated metallo-peptidase M90, N-terminal domain"/>
    <property type="match status" value="1"/>
</dbReference>
<evidence type="ECO:0000313" key="2">
    <source>
        <dbReference type="Proteomes" id="UP000288178"/>
    </source>
</evidence>
<dbReference type="GO" id="GO:0005829">
    <property type="term" value="C:cytosol"/>
    <property type="evidence" value="ECO:0007669"/>
    <property type="project" value="TreeGrafter"/>
</dbReference>
<gene>
    <name evidence="1" type="ORF">ENE75_02500</name>
</gene>
<dbReference type="Gene3D" id="3.40.390.10">
    <property type="entry name" value="Collagenase (Catalytic Domain)"/>
    <property type="match status" value="1"/>
</dbReference>
<dbReference type="GO" id="GO:0008237">
    <property type="term" value="F:metallopeptidase activity"/>
    <property type="evidence" value="ECO:0007669"/>
    <property type="project" value="InterPro"/>
</dbReference>
<sequence>MLALTALVGVFLGPAAWRRLRQARWRQQPFPTTWRRILRRRWPLYARLPPNLQARLRRQMLVLLAETPFVGCNGLAVTTEMRVLVAAQAALLRLRDDAGSFPNLREVLLYPAAFVVDRTVPDGAGLWRSERRVQSGESWQRGQVILSWPDVLAGAADPADGENVVIHEFAHQLDQQRGAATGAPFLGHRDRYPGWAAAFGTAFAETRQREAAGQRTLIGAYGASAPAEFFAVASERFFECPAALAQAHPALYHVLSVYYGVDPLAW</sequence>
<dbReference type="CDD" id="cd20169">
    <property type="entry name" value="Peptidase_M90_mtfA"/>
    <property type="match status" value="1"/>
</dbReference>
<dbReference type="GO" id="GO:0004177">
    <property type="term" value="F:aminopeptidase activity"/>
    <property type="evidence" value="ECO:0007669"/>
    <property type="project" value="TreeGrafter"/>
</dbReference>
<dbReference type="PANTHER" id="PTHR30164">
    <property type="entry name" value="MTFA PEPTIDASE"/>
    <property type="match status" value="1"/>
</dbReference>
<evidence type="ECO:0000313" key="1">
    <source>
        <dbReference type="EMBL" id="RVT54472.1"/>
    </source>
</evidence>
<comment type="caution">
    <text evidence="1">The sequence shown here is derived from an EMBL/GenBank/DDBJ whole genome shotgun (WGS) entry which is preliminary data.</text>
</comment>
<dbReference type="InterPro" id="IPR024079">
    <property type="entry name" value="MetalloPept_cat_dom_sf"/>
</dbReference>
<organism evidence="1 2">
    <name type="scientific">Rubrivivax albus</name>
    <dbReference type="NCBI Taxonomy" id="2499835"/>
    <lineage>
        <taxon>Bacteria</taxon>
        <taxon>Pseudomonadati</taxon>
        <taxon>Pseudomonadota</taxon>
        <taxon>Betaproteobacteria</taxon>
        <taxon>Burkholderiales</taxon>
        <taxon>Sphaerotilaceae</taxon>
        <taxon>Rubrivivax</taxon>
    </lineage>
</organism>
<accession>A0A3S2X4G5</accession>